<dbReference type="AlphaFoldDB" id="A0AAV3TY47"/>
<organism evidence="1 2">
    <name type="scientific">Halioxenophilus aromaticivorans</name>
    <dbReference type="NCBI Taxonomy" id="1306992"/>
    <lineage>
        <taxon>Bacteria</taxon>
        <taxon>Pseudomonadati</taxon>
        <taxon>Pseudomonadota</taxon>
        <taxon>Gammaproteobacteria</taxon>
        <taxon>Alteromonadales</taxon>
        <taxon>Alteromonadaceae</taxon>
        <taxon>Halioxenophilus</taxon>
    </lineage>
</organism>
<name>A0AAV3TY47_9ALTE</name>
<gene>
    <name evidence="1" type="ORF">GCM10025791_04120</name>
</gene>
<accession>A0AAV3TY47</accession>
<sequence length="90" mass="9800">MENVIVELIVAANLTGAALMQDVKTELPLLNVDENYKPIEMVPGEQDAAKVPQSAKVIVIRGAVNESDMAKLKQLDNVLHVWTDGKAEAF</sequence>
<dbReference type="RefSeq" id="WP_345416275.1">
    <property type="nucleotide sequence ID" value="NZ_AP031496.1"/>
</dbReference>
<evidence type="ECO:0000313" key="1">
    <source>
        <dbReference type="EMBL" id="GAA4931154.1"/>
    </source>
</evidence>
<reference evidence="2" key="1">
    <citation type="journal article" date="2019" name="Int. J. Syst. Evol. Microbiol.">
        <title>The Global Catalogue of Microorganisms (GCM) 10K type strain sequencing project: providing services to taxonomists for standard genome sequencing and annotation.</title>
        <authorList>
            <consortium name="The Broad Institute Genomics Platform"/>
            <consortium name="The Broad Institute Genome Sequencing Center for Infectious Disease"/>
            <person name="Wu L."/>
            <person name="Ma J."/>
        </authorList>
    </citation>
    <scope>NUCLEOTIDE SEQUENCE [LARGE SCALE GENOMIC DNA]</scope>
    <source>
        <strain evidence="2">JCM 19134</strain>
    </source>
</reference>
<proteinExistence type="predicted"/>
<comment type="caution">
    <text evidence="1">The sequence shown here is derived from an EMBL/GenBank/DDBJ whole genome shotgun (WGS) entry which is preliminary data.</text>
</comment>
<evidence type="ECO:0000313" key="2">
    <source>
        <dbReference type="Proteomes" id="UP001409585"/>
    </source>
</evidence>
<dbReference type="Proteomes" id="UP001409585">
    <property type="component" value="Unassembled WGS sequence"/>
</dbReference>
<dbReference type="EMBL" id="BAABLX010000003">
    <property type="protein sequence ID" value="GAA4931154.1"/>
    <property type="molecule type" value="Genomic_DNA"/>
</dbReference>
<protein>
    <submittedName>
        <fullName evidence="1">Uncharacterized protein</fullName>
    </submittedName>
</protein>
<keyword evidence="2" id="KW-1185">Reference proteome</keyword>